<dbReference type="CTD" id="20236915"/>
<evidence type="ECO:0000313" key="2">
    <source>
        <dbReference type="EMBL" id="ESP04806.1"/>
    </source>
</evidence>
<organism evidence="2 3">
    <name type="scientific">Lottia gigantea</name>
    <name type="common">Giant owl limpet</name>
    <dbReference type="NCBI Taxonomy" id="225164"/>
    <lineage>
        <taxon>Eukaryota</taxon>
        <taxon>Metazoa</taxon>
        <taxon>Spiralia</taxon>
        <taxon>Lophotrochozoa</taxon>
        <taxon>Mollusca</taxon>
        <taxon>Gastropoda</taxon>
        <taxon>Patellogastropoda</taxon>
        <taxon>Lottioidea</taxon>
        <taxon>Lottiidae</taxon>
        <taxon>Lottia</taxon>
    </lineage>
</organism>
<protein>
    <recommendedName>
        <fullName evidence="1">Novel STAND NTPase 3 domain-containing protein</fullName>
    </recommendedName>
</protein>
<dbReference type="InterPro" id="IPR049050">
    <property type="entry name" value="nSTAND3"/>
</dbReference>
<gene>
    <name evidence="2" type="ORF">LOTGIDRAFT_156029</name>
</gene>
<dbReference type="KEGG" id="lgi:LOTGIDRAFT_156029"/>
<dbReference type="HOGENOM" id="CLU_406142_0_0_1"/>
<feature type="domain" description="Novel STAND NTPase 3" evidence="1">
    <location>
        <begin position="96"/>
        <end position="244"/>
    </location>
</feature>
<evidence type="ECO:0000259" key="1">
    <source>
        <dbReference type="Pfam" id="PF20720"/>
    </source>
</evidence>
<proteinExistence type="predicted"/>
<dbReference type="GeneID" id="20236915"/>
<name>V4BB85_LOTGI</name>
<keyword evidence="3" id="KW-1185">Reference proteome</keyword>
<dbReference type="Proteomes" id="UP000030746">
    <property type="component" value="Unassembled WGS sequence"/>
</dbReference>
<accession>V4BB85</accession>
<dbReference type="RefSeq" id="XP_009044315.1">
    <property type="nucleotide sequence ID" value="XM_009046067.1"/>
</dbReference>
<dbReference type="OrthoDB" id="6149069at2759"/>
<dbReference type="EMBL" id="KB199651">
    <property type="protein sequence ID" value="ESP04806.1"/>
    <property type="molecule type" value="Genomic_DNA"/>
</dbReference>
<evidence type="ECO:0000313" key="3">
    <source>
        <dbReference type="Proteomes" id="UP000030746"/>
    </source>
</evidence>
<sequence length="609" mass="70631">MPRLVYILRHVTAKNRHDVKRILDLDVIGKWPDQLKDAVNGLVLHNNGIVGIPNAQQTNVNIQNVTNLTHKQFITDDGTELLLRHTADVMEVVNCYFDVSQTKAWKSVLNTDKIAFVVGFSGYFKKSIILNFYEKYRSRVDVFRLNGPEDWKICSKSTKPFAIFMEDAFGPLGTQFESISPFIKDLSTLRNLEAALFLLDPLSFERNKESLKNCIKHGLPDYVVNLEEEDHLLSKDEKREILKKSSELVKTNGRFLTNQDIDDILGMAENPIFLDTCEEFVIYSRHDENVLQLFSLPLDCFINDIKFLKEKWPDGYHVLRLVAFHEVFDESEKGELAEVLRQSIDGNLSQILDQLVGSYLKIQNDEADDSHDNLYALKFAFRHRMMQYAVLCTESIKAFLIKHCPIGFLVDVVAKMTNMRKTSFENENCSIVKRFIQEILKGKHVATVVIHEIWNSEEFVDDFKQELKTEEKLSIIHNMRSFCESNILYLAVFNKSPKLLEWILKTCKELKFKVPSSLFKKAIFATCVIGHFKHFVLLINRIKNVDSFCQKKLNTLVLKPKRNTKNSEIDFEEIKCFGGIICTAQAFNQRDILDYISRRIKVKLRRRFS</sequence>
<reference evidence="2 3" key="1">
    <citation type="journal article" date="2013" name="Nature">
        <title>Insights into bilaterian evolution from three spiralian genomes.</title>
        <authorList>
            <person name="Simakov O."/>
            <person name="Marletaz F."/>
            <person name="Cho S.J."/>
            <person name="Edsinger-Gonzales E."/>
            <person name="Havlak P."/>
            <person name="Hellsten U."/>
            <person name="Kuo D.H."/>
            <person name="Larsson T."/>
            <person name="Lv J."/>
            <person name="Arendt D."/>
            <person name="Savage R."/>
            <person name="Osoegawa K."/>
            <person name="de Jong P."/>
            <person name="Grimwood J."/>
            <person name="Chapman J.A."/>
            <person name="Shapiro H."/>
            <person name="Aerts A."/>
            <person name="Otillar R.P."/>
            <person name="Terry A.Y."/>
            <person name="Boore J.L."/>
            <person name="Grigoriev I.V."/>
            <person name="Lindberg D.R."/>
            <person name="Seaver E.C."/>
            <person name="Weisblat D.A."/>
            <person name="Putnam N.H."/>
            <person name="Rokhsar D.S."/>
        </authorList>
    </citation>
    <scope>NUCLEOTIDE SEQUENCE [LARGE SCALE GENOMIC DNA]</scope>
</reference>
<dbReference type="AlphaFoldDB" id="V4BB85"/>
<dbReference type="Pfam" id="PF20720">
    <property type="entry name" value="nSTAND3"/>
    <property type="match status" value="1"/>
</dbReference>